<evidence type="ECO:0000256" key="4">
    <source>
        <dbReference type="ARBA" id="ARBA00023034"/>
    </source>
</evidence>
<evidence type="ECO:0000313" key="9">
    <source>
        <dbReference type="Proteomes" id="UP001642360"/>
    </source>
</evidence>
<dbReference type="InterPro" id="IPR011074">
    <property type="entry name" value="CRAL/TRIO_N_dom"/>
</dbReference>
<dbReference type="SUPFAM" id="SSF52087">
    <property type="entry name" value="CRAL/TRIO domain"/>
    <property type="match status" value="1"/>
</dbReference>
<reference evidence="8 9" key="1">
    <citation type="submission" date="2024-02" db="EMBL/GenBank/DDBJ databases">
        <authorList>
            <person name="Vignale AGUSTIN F."/>
            <person name="Sosa J E."/>
            <person name="Modenutti C."/>
        </authorList>
    </citation>
    <scope>NUCLEOTIDE SEQUENCE [LARGE SCALE GENOMIC DNA]</scope>
</reference>
<dbReference type="AlphaFoldDB" id="A0ABC8TUT7"/>
<dbReference type="InterPro" id="IPR036865">
    <property type="entry name" value="CRAL-TRIO_dom_sf"/>
</dbReference>
<dbReference type="GO" id="GO:0005886">
    <property type="term" value="C:plasma membrane"/>
    <property type="evidence" value="ECO:0007669"/>
    <property type="project" value="UniProtKB-SubCell"/>
</dbReference>
<dbReference type="Gene3D" id="3.40.525.10">
    <property type="entry name" value="CRAL-TRIO lipid binding domain"/>
    <property type="match status" value="1"/>
</dbReference>
<evidence type="ECO:0000256" key="2">
    <source>
        <dbReference type="ARBA" id="ARBA00004395"/>
    </source>
</evidence>
<dbReference type="Proteomes" id="UP001642360">
    <property type="component" value="Unassembled WGS sequence"/>
</dbReference>
<comment type="caution">
    <text evidence="8">The sequence shown here is derived from an EMBL/GenBank/DDBJ whole genome shotgun (WGS) entry which is preliminary data.</text>
</comment>
<evidence type="ECO:0000256" key="1">
    <source>
        <dbReference type="ARBA" id="ARBA00004202"/>
    </source>
</evidence>
<proteinExistence type="inferred from homology"/>
<evidence type="ECO:0000256" key="3">
    <source>
        <dbReference type="ARBA" id="ARBA00022927"/>
    </source>
</evidence>
<organism evidence="8 9">
    <name type="scientific">Ilex paraguariensis</name>
    <name type="common">yerba mate</name>
    <dbReference type="NCBI Taxonomy" id="185542"/>
    <lineage>
        <taxon>Eukaryota</taxon>
        <taxon>Viridiplantae</taxon>
        <taxon>Streptophyta</taxon>
        <taxon>Embryophyta</taxon>
        <taxon>Tracheophyta</taxon>
        <taxon>Spermatophyta</taxon>
        <taxon>Magnoliopsida</taxon>
        <taxon>eudicotyledons</taxon>
        <taxon>Gunneridae</taxon>
        <taxon>Pentapetalae</taxon>
        <taxon>asterids</taxon>
        <taxon>campanulids</taxon>
        <taxon>Aquifoliales</taxon>
        <taxon>Aquifoliaceae</taxon>
        <taxon>Ilex</taxon>
    </lineage>
</organism>
<dbReference type="InterPro" id="IPR036273">
    <property type="entry name" value="CRAL/TRIO_N_dom_sf"/>
</dbReference>
<sequence length="378" mass="43469">MSLEGAYDPEKEQIVVSFRELLLLEDQLPGKHTDNHTLLRFLRMRDFDLIKAKEAFLNYLKWRKEFRVDAIIKEFKFEEYTEVKKCYPHGFHGVDRYGRPLYIERIGMLDLNALLQITTIDRFLKYHVREQEKTLKWRYAACSIAAKTPISSTTSILDVKDVGMSNFSKPARYLFMELQKIDSNYYPETLHELLIINAGSGFRVLWNVLKAFLDPRTLAKIKVLGSNYRSKLTEVIHPSNLPTFFSGNCTCSDCGGCLSSDKGPWTDPEITDKLQAMNDSEKEFKDGEQSGMSAKETMDFDMENVQIKDFSDAIPTGDDALWQFRGTKVIDKPSLQKIEAFEAALKDAKAKINTLECALEDTKVVLQGLEWHIEELKN</sequence>
<comment type="subcellular location">
    <subcellularLocation>
        <location evidence="1">Cell membrane</location>
        <topology evidence="1">Peripheral membrane protein</topology>
    </subcellularLocation>
    <subcellularLocation>
        <location evidence="2">Golgi apparatus membrane</location>
        <topology evidence="2">Peripheral membrane protein</topology>
    </subcellularLocation>
</comment>
<evidence type="ECO:0000313" key="8">
    <source>
        <dbReference type="EMBL" id="CAK9173214.1"/>
    </source>
</evidence>
<protein>
    <recommendedName>
        <fullName evidence="7">CRAL-TRIO domain-containing protein</fullName>
    </recommendedName>
</protein>
<dbReference type="InterPro" id="IPR051026">
    <property type="entry name" value="PI/PC_transfer"/>
</dbReference>
<keyword evidence="6" id="KW-0175">Coiled coil</keyword>
<dbReference type="Pfam" id="PF00650">
    <property type="entry name" value="CRAL_TRIO"/>
    <property type="match status" value="1"/>
</dbReference>
<keyword evidence="9" id="KW-1185">Reference proteome</keyword>
<dbReference type="PANTHER" id="PTHR45657:SF50">
    <property type="entry name" value="PHOSPHATIDYLINOSITOL_PHOSPHATIDYLCHOLINE TRANSFER PROTEIN SFH11"/>
    <property type="match status" value="1"/>
</dbReference>
<dbReference type="SUPFAM" id="SSF46938">
    <property type="entry name" value="CRAL/TRIO N-terminal domain"/>
    <property type="match status" value="1"/>
</dbReference>
<evidence type="ECO:0000256" key="5">
    <source>
        <dbReference type="ARBA" id="ARBA00038020"/>
    </source>
</evidence>
<feature type="domain" description="CRAL-TRIO" evidence="7">
    <location>
        <begin position="79"/>
        <end position="253"/>
    </location>
</feature>
<dbReference type="PANTHER" id="PTHR45657">
    <property type="entry name" value="CRAL-TRIO DOMAIN-CONTAINING PROTEIN YKL091C-RELATED"/>
    <property type="match status" value="1"/>
</dbReference>
<dbReference type="SMART" id="SM01100">
    <property type="entry name" value="CRAL_TRIO_N"/>
    <property type="match status" value="1"/>
</dbReference>
<keyword evidence="4" id="KW-0333">Golgi apparatus</keyword>
<comment type="similarity">
    <text evidence="5">Belongs to the SFH family.</text>
</comment>
<dbReference type="InterPro" id="IPR001251">
    <property type="entry name" value="CRAL-TRIO_dom"/>
</dbReference>
<dbReference type="GO" id="GO:0015031">
    <property type="term" value="P:protein transport"/>
    <property type="evidence" value="ECO:0007669"/>
    <property type="project" value="UniProtKB-KW"/>
</dbReference>
<feature type="coiled-coil region" evidence="6">
    <location>
        <begin position="338"/>
        <end position="365"/>
    </location>
</feature>
<dbReference type="EMBL" id="CAUOFW020006168">
    <property type="protein sequence ID" value="CAK9173214.1"/>
    <property type="molecule type" value="Genomic_DNA"/>
</dbReference>
<dbReference type="CDD" id="cd00170">
    <property type="entry name" value="SEC14"/>
    <property type="match status" value="1"/>
</dbReference>
<accession>A0ABC8TUT7</accession>
<keyword evidence="3" id="KW-0653">Protein transport</keyword>
<gene>
    <name evidence="8" type="ORF">ILEXP_LOCUS42952</name>
</gene>
<dbReference type="SMART" id="SM00516">
    <property type="entry name" value="SEC14"/>
    <property type="match status" value="1"/>
</dbReference>
<evidence type="ECO:0000256" key="6">
    <source>
        <dbReference type="SAM" id="Coils"/>
    </source>
</evidence>
<dbReference type="Gene3D" id="1.10.8.20">
    <property type="entry name" value="N-terminal domain of phosphatidylinositol transfer protein sec14p"/>
    <property type="match status" value="1"/>
</dbReference>
<dbReference type="PROSITE" id="PS50191">
    <property type="entry name" value="CRAL_TRIO"/>
    <property type="match status" value="1"/>
</dbReference>
<name>A0ABC8TUT7_9AQUA</name>
<keyword evidence="3" id="KW-0813">Transport</keyword>
<dbReference type="GO" id="GO:0000139">
    <property type="term" value="C:Golgi membrane"/>
    <property type="evidence" value="ECO:0007669"/>
    <property type="project" value="UniProtKB-SubCell"/>
</dbReference>
<evidence type="ECO:0000259" key="7">
    <source>
        <dbReference type="PROSITE" id="PS50191"/>
    </source>
</evidence>
<dbReference type="PRINTS" id="PR00180">
    <property type="entry name" value="CRETINALDHBP"/>
</dbReference>